<evidence type="ECO:0000256" key="3">
    <source>
        <dbReference type="SAM" id="MobiDB-lite"/>
    </source>
</evidence>
<dbReference type="STRING" id="57577.A0A2K3M9L1"/>
<dbReference type="GO" id="GO:0140096">
    <property type="term" value="F:catalytic activity, acting on a protein"/>
    <property type="evidence" value="ECO:0007669"/>
    <property type="project" value="UniProtKB-ARBA"/>
</dbReference>
<feature type="compositionally biased region" description="Basic and acidic residues" evidence="3">
    <location>
        <begin position="84"/>
        <end position="95"/>
    </location>
</feature>
<accession>A0A2K3M9L1</accession>
<dbReference type="AlphaFoldDB" id="A0A2K3M9L1"/>
<feature type="coiled-coil region" evidence="2">
    <location>
        <begin position="218"/>
        <end position="350"/>
    </location>
</feature>
<feature type="region of interest" description="Disordered" evidence="3">
    <location>
        <begin position="64"/>
        <end position="95"/>
    </location>
</feature>
<dbReference type="EMBL" id="ASHM01053934">
    <property type="protein sequence ID" value="PNX87472.1"/>
    <property type="molecule type" value="Genomic_DNA"/>
</dbReference>
<keyword evidence="2" id="KW-0175">Coiled coil</keyword>
<sequence>QEIRFSPVVMCEPVDKKLTFQQSELRNGDIICFQKASAMDNVKLFRYPDVPSYLKYVSSRKIPFSSSDKESKDERSSAFSSSGKESKDEQSSEEQNKNIIDFQQTNCNENTDALESKVKIETIEKIDAMVDEDVIAAIDKVLSEWITISLQYQPSNGGQEKVSKLLQELRNIAFKEDLVKKFKEGLVVHEVNFNAVKEKIDANDDLFSSHQLEQVSVVVNLLNNIVRVFEKLEKLKKERDSAKKSIDQDKEALKETRQKILTSKTSFTNHQTEFDSLDAQIYDLKAKLEELQGERAKIAEVQDQEKDKITSLNKEVKSILHRLVDDQIKLKNVVVKIVEAETNLQNLEKLYQTFKKFPPF</sequence>
<evidence type="ECO:0000256" key="2">
    <source>
        <dbReference type="SAM" id="Coils"/>
    </source>
</evidence>
<name>A0A2K3M9L1_TRIPR</name>
<keyword evidence="1" id="KW-0833">Ubl conjugation pathway</keyword>
<dbReference type="Gene3D" id="3.10.20.90">
    <property type="entry name" value="Phosphatidylinositol 3-kinase Catalytic Subunit, Chain A, domain 1"/>
    <property type="match status" value="1"/>
</dbReference>
<evidence type="ECO:0000259" key="4">
    <source>
        <dbReference type="Pfam" id="PF12436"/>
    </source>
</evidence>
<protein>
    <submittedName>
        <fullName evidence="5">Ubiquitin carboxyl-terminal hydrolase family protein</fullName>
    </submittedName>
</protein>
<evidence type="ECO:0000313" key="5">
    <source>
        <dbReference type="EMBL" id="PNX87472.1"/>
    </source>
</evidence>
<evidence type="ECO:0000313" key="6">
    <source>
        <dbReference type="Proteomes" id="UP000236291"/>
    </source>
</evidence>
<feature type="domain" description="Ubiquitin carboxyl-terminal hydrolase 7 ICP0-binding" evidence="4">
    <location>
        <begin position="7"/>
        <end position="73"/>
    </location>
</feature>
<organism evidence="5 6">
    <name type="scientific">Trifolium pratense</name>
    <name type="common">Red clover</name>
    <dbReference type="NCBI Taxonomy" id="57577"/>
    <lineage>
        <taxon>Eukaryota</taxon>
        <taxon>Viridiplantae</taxon>
        <taxon>Streptophyta</taxon>
        <taxon>Embryophyta</taxon>
        <taxon>Tracheophyta</taxon>
        <taxon>Spermatophyta</taxon>
        <taxon>Magnoliopsida</taxon>
        <taxon>eudicotyledons</taxon>
        <taxon>Gunneridae</taxon>
        <taxon>Pentapetalae</taxon>
        <taxon>rosids</taxon>
        <taxon>fabids</taxon>
        <taxon>Fabales</taxon>
        <taxon>Fabaceae</taxon>
        <taxon>Papilionoideae</taxon>
        <taxon>50 kb inversion clade</taxon>
        <taxon>NPAAA clade</taxon>
        <taxon>Hologalegina</taxon>
        <taxon>IRL clade</taxon>
        <taxon>Trifolieae</taxon>
        <taxon>Trifolium</taxon>
    </lineage>
</organism>
<dbReference type="Proteomes" id="UP000236291">
    <property type="component" value="Unassembled WGS sequence"/>
</dbReference>
<dbReference type="Pfam" id="PF12436">
    <property type="entry name" value="USP7_ICP0_bdg"/>
    <property type="match status" value="1"/>
</dbReference>
<comment type="caution">
    <text evidence="5">The sequence shown here is derived from an EMBL/GenBank/DDBJ whole genome shotgun (WGS) entry which is preliminary data.</text>
</comment>
<feature type="non-terminal residue" evidence="5">
    <location>
        <position position="1"/>
    </location>
</feature>
<reference evidence="5 6" key="2">
    <citation type="journal article" date="2017" name="Front. Plant Sci.">
        <title>Gene Classification and Mining of Molecular Markers Useful in Red Clover (Trifolium pratense) Breeding.</title>
        <authorList>
            <person name="Istvanek J."/>
            <person name="Dluhosova J."/>
            <person name="Dluhos P."/>
            <person name="Patkova L."/>
            <person name="Nedelnik J."/>
            <person name="Repkova J."/>
        </authorList>
    </citation>
    <scope>NUCLEOTIDE SEQUENCE [LARGE SCALE GENOMIC DNA]</scope>
    <source>
        <strain evidence="6">cv. Tatra</strain>
        <tissue evidence="5">Young leaves</tissue>
    </source>
</reference>
<dbReference type="GO" id="GO:0016787">
    <property type="term" value="F:hydrolase activity"/>
    <property type="evidence" value="ECO:0007669"/>
    <property type="project" value="UniProtKB-KW"/>
</dbReference>
<proteinExistence type="predicted"/>
<reference evidence="5 6" key="1">
    <citation type="journal article" date="2014" name="Am. J. Bot.">
        <title>Genome assembly and annotation for red clover (Trifolium pratense; Fabaceae).</title>
        <authorList>
            <person name="Istvanek J."/>
            <person name="Jaros M."/>
            <person name="Krenek A."/>
            <person name="Repkova J."/>
        </authorList>
    </citation>
    <scope>NUCLEOTIDE SEQUENCE [LARGE SCALE GENOMIC DNA]</scope>
    <source>
        <strain evidence="6">cv. Tatra</strain>
        <tissue evidence="5">Young leaves</tissue>
    </source>
</reference>
<gene>
    <name evidence="5" type="ORF">L195_g043561</name>
</gene>
<evidence type="ECO:0000256" key="1">
    <source>
        <dbReference type="ARBA" id="ARBA00022786"/>
    </source>
</evidence>
<dbReference type="InterPro" id="IPR024729">
    <property type="entry name" value="USP7_ICP0-binding_dom"/>
</dbReference>
<keyword evidence="5" id="KW-0378">Hydrolase</keyword>
<feature type="compositionally biased region" description="Basic and acidic residues" evidence="3">
    <location>
        <begin position="67"/>
        <end position="76"/>
    </location>
</feature>
<dbReference type="ExpressionAtlas" id="A0A2K3M9L1">
    <property type="expression patterns" value="baseline"/>
</dbReference>